<dbReference type="Pfam" id="PF00084">
    <property type="entry name" value="Sushi"/>
    <property type="match status" value="3"/>
</dbReference>
<accession>A0A3Q2ZT35</accession>
<keyword evidence="4 5" id="KW-1015">Disulfide bond</keyword>
<comment type="subcellular location">
    <subcellularLocation>
        <location evidence="1">Virion</location>
    </subcellularLocation>
</comment>
<dbReference type="CDD" id="cd00033">
    <property type="entry name" value="CCP"/>
    <property type="match status" value="3"/>
</dbReference>
<dbReference type="SUPFAM" id="SSF57535">
    <property type="entry name" value="Complement control module/SCR domain"/>
    <property type="match status" value="3"/>
</dbReference>
<organism evidence="8 9">
    <name type="scientific">Kryptolebias marmoratus</name>
    <name type="common">Mangrove killifish</name>
    <name type="synonym">Rivulus marmoratus</name>
    <dbReference type="NCBI Taxonomy" id="37003"/>
    <lineage>
        <taxon>Eukaryota</taxon>
        <taxon>Metazoa</taxon>
        <taxon>Chordata</taxon>
        <taxon>Craniata</taxon>
        <taxon>Vertebrata</taxon>
        <taxon>Euteleostomi</taxon>
        <taxon>Actinopterygii</taxon>
        <taxon>Neopterygii</taxon>
        <taxon>Teleostei</taxon>
        <taxon>Neoteleostei</taxon>
        <taxon>Acanthomorphata</taxon>
        <taxon>Ovalentaria</taxon>
        <taxon>Atherinomorphae</taxon>
        <taxon>Cyprinodontiformes</taxon>
        <taxon>Rivulidae</taxon>
        <taxon>Kryptolebias</taxon>
    </lineage>
</organism>
<evidence type="ECO:0000256" key="1">
    <source>
        <dbReference type="ARBA" id="ARBA00004328"/>
    </source>
</evidence>
<evidence type="ECO:0000313" key="9">
    <source>
        <dbReference type="Proteomes" id="UP000264800"/>
    </source>
</evidence>
<feature type="chain" id="PRO_5045978243" description="Sushi domain-containing protein" evidence="6">
    <location>
        <begin position="24"/>
        <end position="307"/>
    </location>
</feature>
<dbReference type="InterPro" id="IPR000436">
    <property type="entry name" value="Sushi_SCR_CCP_dom"/>
</dbReference>
<feature type="signal peptide" evidence="6">
    <location>
        <begin position="1"/>
        <end position="23"/>
    </location>
</feature>
<dbReference type="InterPro" id="IPR035976">
    <property type="entry name" value="Sushi/SCR/CCP_sf"/>
</dbReference>
<dbReference type="Gene3D" id="2.10.70.10">
    <property type="entry name" value="Complement Module, domain 1"/>
    <property type="match status" value="3"/>
</dbReference>
<reference evidence="8" key="1">
    <citation type="submission" date="2025-08" db="UniProtKB">
        <authorList>
            <consortium name="Ensembl"/>
        </authorList>
    </citation>
    <scope>IDENTIFICATION</scope>
</reference>
<dbReference type="OMA" id="FENGHMI"/>
<dbReference type="STRING" id="37003.ENSKMAP00000006310"/>
<dbReference type="GeneTree" id="ENSGT00940000154386"/>
<dbReference type="PANTHER" id="PTHR45785:SF2">
    <property type="entry name" value="COMPLEMENT FACTOR H-RELATED"/>
    <property type="match status" value="1"/>
</dbReference>
<dbReference type="InterPro" id="IPR051503">
    <property type="entry name" value="ComplSys_Reg/VirEntry_Med"/>
</dbReference>
<protein>
    <recommendedName>
        <fullName evidence="7">Sushi domain-containing protein</fullName>
    </recommendedName>
</protein>
<evidence type="ECO:0000256" key="5">
    <source>
        <dbReference type="PROSITE-ProRule" id="PRU00302"/>
    </source>
</evidence>
<feature type="disulfide bond" evidence="5">
    <location>
        <begin position="89"/>
        <end position="132"/>
    </location>
</feature>
<comment type="caution">
    <text evidence="5">Lacks conserved residue(s) required for the propagation of feature annotation.</text>
</comment>
<evidence type="ECO:0000256" key="6">
    <source>
        <dbReference type="SAM" id="SignalP"/>
    </source>
</evidence>
<reference evidence="8" key="2">
    <citation type="submission" date="2025-09" db="UniProtKB">
        <authorList>
            <consortium name="Ensembl"/>
        </authorList>
    </citation>
    <scope>IDENTIFICATION</scope>
</reference>
<keyword evidence="3 6" id="KW-0732">Signal</keyword>
<sequence length="307" mass="34755">MKKSLRTFVPLTFICFALNSAKSAEESCSAPILDKGYFLPVQKSYNHEDQIKYACDNGYKPAVEGWWATSTCQNGNWSHAPQCIGETFCFPLTIPNAKDIKTSSVFFENGHMIEITCNRGYVPKDQQNSAYCKNGKWISVPICEKSPRACSEPPNSPNSVIIHQKYQDVFDTGSEVEYQCKDGYVTEDKKTKKSITCNDGTWTEGSVCSETNGCDYVGMETGAGHETVMQWKITELWQDFCEMNTADYPDLENVGVKYIKNGETKELDCTNVHIFQNYSVVKCIDGKLHKTRCKYHFKINRSKQVSK</sequence>
<evidence type="ECO:0000313" key="8">
    <source>
        <dbReference type="Ensembl" id="ENSKMAP00000006310.1"/>
    </source>
</evidence>
<evidence type="ECO:0000259" key="7">
    <source>
        <dbReference type="PROSITE" id="PS50923"/>
    </source>
</evidence>
<feature type="domain" description="Sushi" evidence="7">
    <location>
        <begin position="148"/>
        <end position="210"/>
    </location>
</feature>
<keyword evidence="9" id="KW-1185">Reference proteome</keyword>
<feature type="domain" description="Sushi" evidence="7">
    <location>
        <begin position="87"/>
        <end position="145"/>
    </location>
</feature>
<keyword evidence="2 5" id="KW-0768">Sushi</keyword>
<proteinExistence type="predicted"/>
<dbReference type="PANTHER" id="PTHR45785">
    <property type="entry name" value="COMPLEMENT FACTOR H-RELATED"/>
    <property type="match status" value="1"/>
</dbReference>
<feature type="domain" description="Sushi" evidence="7">
    <location>
        <begin position="26"/>
        <end position="85"/>
    </location>
</feature>
<dbReference type="SMART" id="SM00032">
    <property type="entry name" value="CCP"/>
    <property type="match status" value="3"/>
</dbReference>
<evidence type="ECO:0000256" key="4">
    <source>
        <dbReference type="ARBA" id="ARBA00023157"/>
    </source>
</evidence>
<dbReference type="AlphaFoldDB" id="A0A3Q2ZT35"/>
<name>A0A3Q2ZT35_KRYMA</name>
<dbReference type="PROSITE" id="PS50923">
    <property type="entry name" value="SUSHI"/>
    <property type="match status" value="3"/>
</dbReference>
<dbReference type="Proteomes" id="UP000264800">
    <property type="component" value="Unplaced"/>
</dbReference>
<evidence type="ECO:0000256" key="2">
    <source>
        <dbReference type="ARBA" id="ARBA00022659"/>
    </source>
</evidence>
<dbReference type="Ensembl" id="ENSKMAT00000006418.1">
    <property type="protein sequence ID" value="ENSKMAP00000006310.1"/>
    <property type="gene ID" value="ENSKMAG00000004792.1"/>
</dbReference>
<evidence type="ECO:0000256" key="3">
    <source>
        <dbReference type="ARBA" id="ARBA00022729"/>
    </source>
</evidence>